<dbReference type="Pfam" id="PF01757">
    <property type="entry name" value="Acyl_transf_3"/>
    <property type="match status" value="1"/>
</dbReference>
<keyword evidence="5" id="KW-0012">Acyltransferase</keyword>
<evidence type="ECO:0000256" key="1">
    <source>
        <dbReference type="ARBA" id="ARBA00004370"/>
    </source>
</evidence>
<name>A0ABV6NEW2_9BACI</name>
<feature type="transmembrane region" description="Helical" evidence="3">
    <location>
        <begin position="221"/>
        <end position="247"/>
    </location>
</feature>
<gene>
    <name evidence="5" type="ORF">ACFFH4_09140</name>
</gene>
<dbReference type="GO" id="GO:0016746">
    <property type="term" value="F:acyltransferase activity"/>
    <property type="evidence" value="ECO:0007669"/>
    <property type="project" value="UniProtKB-KW"/>
</dbReference>
<organism evidence="5 6">
    <name type="scientific">Halalkalibacter alkalisediminis</name>
    <dbReference type="NCBI Taxonomy" id="935616"/>
    <lineage>
        <taxon>Bacteria</taxon>
        <taxon>Bacillati</taxon>
        <taxon>Bacillota</taxon>
        <taxon>Bacilli</taxon>
        <taxon>Bacillales</taxon>
        <taxon>Bacillaceae</taxon>
        <taxon>Halalkalibacter</taxon>
    </lineage>
</organism>
<comment type="similarity">
    <text evidence="2">Belongs to the acyltransferase 3 family.</text>
</comment>
<dbReference type="PANTHER" id="PTHR37312">
    <property type="entry name" value="MEMBRANE-BOUND ACYLTRANSFERASE YKRP-RELATED"/>
    <property type="match status" value="1"/>
</dbReference>
<feature type="transmembrane region" description="Helical" evidence="3">
    <location>
        <begin position="74"/>
        <end position="94"/>
    </location>
</feature>
<feature type="domain" description="Acyltransferase 3" evidence="4">
    <location>
        <begin position="5"/>
        <end position="303"/>
    </location>
</feature>
<comment type="caution">
    <text evidence="5">The sequence shown here is derived from an EMBL/GenBank/DDBJ whole genome shotgun (WGS) entry which is preliminary data.</text>
</comment>
<comment type="subcellular location">
    <subcellularLocation>
        <location evidence="1">Membrane</location>
    </subcellularLocation>
</comment>
<dbReference type="InterPro" id="IPR002656">
    <property type="entry name" value="Acyl_transf_3_dom"/>
</dbReference>
<accession>A0ABV6NEW2</accession>
<feature type="transmembrane region" description="Helical" evidence="3">
    <location>
        <begin position="254"/>
        <end position="277"/>
    </location>
</feature>
<sequence length="319" mass="37617">MKERNPYFDNAKVILIFLVVFGHILSEFLYENRIVSSVYLFIFLFHMPAFIIISGFFAKGIHKPGYLANVAKKLLIPYLIFQIFYTFYYIVIFNNDLSISPFTPRWALWFLLSLFLWNVMLLLFSKIRYGLLLAVVLSLVVGYFSDVDGFLSLSRTFFFFPFFLLGYYLKEEHFTRLTSKLNKVISVALLVALFLILYKVMPLDERAWLMGKQPYEKMDDITLQFAWLARFGVYVVMSMVTVLFFTLVPSQKTFFTHIGPFTISIYLLHMLFVKMLHESPLVPFIIEQNQYWLLVVFAFAIVYISTRKPVRFLMKPVTK</sequence>
<dbReference type="RefSeq" id="WP_273842089.1">
    <property type="nucleotide sequence ID" value="NZ_JAQQWT010000004.1"/>
</dbReference>
<feature type="transmembrane region" description="Helical" evidence="3">
    <location>
        <begin position="38"/>
        <end position="62"/>
    </location>
</feature>
<dbReference type="Proteomes" id="UP001589833">
    <property type="component" value="Unassembled WGS sequence"/>
</dbReference>
<evidence type="ECO:0000256" key="3">
    <source>
        <dbReference type="SAM" id="Phobius"/>
    </source>
</evidence>
<feature type="transmembrane region" description="Helical" evidence="3">
    <location>
        <begin position="106"/>
        <end position="124"/>
    </location>
</feature>
<feature type="transmembrane region" description="Helical" evidence="3">
    <location>
        <begin position="181"/>
        <end position="201"/>
    </location>
</feature>
<feature type="transmembrane region" description="Helical" evidence="3">
    <location>
        <begin position="151"/>
        <end position="169"/>
    </location>
</feature>
<dbReference type="InterPro" id="IPR052734">
    <property type="entry name" value="Nod_factor_acetyltransferase"/>
</dbReference>
<dbReference type="PANTHER" id="PTHR37312:SF1">
    <property type="entry name" value="MEMBRANE-BOUND ACYLTRANSFERASE YKRP-RELATED"/>
    <property type="match status" value="1"/>
</dbReference>
<keyword evidence="3" id="KW-0472">Membrane</keyword>
<dbReference type="EMBL" id="JBHLTR010000013">
    <property type="protein sequence ID" value="MFC0559209.1"/>
    <property type="molecule type" value="Genomic_DNA"/>
</dbReference>
<evidence type="ECO:0000256" key="2">
    <source>
        <dbReference type="ARBA" id="ARBA00007400"/>
    </source>
</evidence>
<evidence type="ECO:0000259" key="4">
    <source>
        <dbReference type="Pfam" id="PF01757"/>
    </source>
</evidence>
<keyword evidence="3" id="KW-1133">Transmembrane helix</keyword>
<keyword evidence="6" id="KW-1185">Reference proteome</keyword>
<feature type="transmembrane region" description="Helical" evidence="3">
    <location>
        <begin position="7"/>
        <end position="26"/>
    </location>
</feature>
<protein>
    <submittedName>
        <fullName evidence="5">Acyltransferase family protein</fullName>
    </submittedName>
</protein>
<evidence type="ECO:0000313" key="6">
    <source>
        <dbReference type="Proteomes" id="UP001589833"/>
    </source>
</evidence>
<reference evidence="5 6" key="1">
    <citation type="submission" date="2024-09" db="EMBL/GenBank/DDBJ databases">
        <authorList>
            <person name="Sun Q."/>
            <person name="Mori K."/>
        </authorList>
    </citation>
    <scope>NUCLEOTIDE SEQUENCE [LARGE SCALE GENOMIC DNA]</scope>
    <source>
        <strain evidence="5 6">NCAIM B.02301</strain>
    </source>
</reference>
<keyword evidence="3" id="KW-0812">Transmembrane</keyword>
<feature type="transmembrane region" description="Helical" evidence="3">
    <location>
        <begin position="289"/>
        <end position="306"/>
    </location>
</feature>
<feature type="transmembrane region" description="Helical" evidence="3">
    <location>
        <begin position="129"/>
        <end position="145"/>
    </location>
</feature>
<keyword evidence="5" id="KW-0808">Transferase</keyword>
<proteinExistence type="inferred from homology"/>
<evidence type="ECO:0000313" key="5">
    <source>
        <dbReference type="EMBL" id="MFC0559209.1"/>
    </source>
</evidence>